<evidence type="ECO:0000256" key="2">
    <source>
        <dbReference type="ARBA" id="ARBA00012489"/>
    </source>
</evidence>
<comment type="catalytic activity">
    <reaction evidence="1">
        <text>All bonds known to be hydrolyzed by this endopeptidase have arginine in P1 and an acidic residue in P4. P6 is often occupied by an acidic residue or by a hydroxy-amino-acid residue, the phosphorylation of which enhances cleavage.</text>
        <dbReference type="EC" id="3.4.22.49"/>
    </reaction>
</comment>
<dbReference type="GO" id="GO:0005737">
    <property type="term" value="C:cytoplasm"/>
    <property type="evidence" value="ECO:0007669"/>
    <property type="project" value="TreeGrafter"/>
</dbReference>
<dbReference type="GO" id="GO:0051307">
    <property type="term" value="P:meiotic chromosome separation"/>
    <property type="evidence" value="ECO:0007669"/>
    <property type="project" value="TreeGrafter"/>
</dbReference>
<dbReference type="InterPro" id="IPR005314">
    <property type="entry name" value="Peptidase_C50"/>
</dbReference>
<evidence type="ECO:0000256" key="3">
    <source>
        <dbReference type="ARBA" id="ARBA00022801"/>
    </source>
</evidence>
<dbReference type="PANTHER" id="PTHR12792:SF0">
    <property type="entry name" value="SEPARIN"/>
    <property type="match status" value="1"/>
</dbReference>
<name>A0A7D9CXA6_DEKBR</name>
<feature type="domain" description="Peptidase C50" evidence="5">
    <location>
        <begin position="1472"/>
        <end position="1567"/>
    </location>
</feature>
<evidence type="ECO:0000256" key="4">
    <source>
        <dbReference type="ARBA" id="ARBA00022829"/>
    </source>
</evidence>
<proteinExistence type="predicted"/>
<protein>
    <recommendedName>
        <fullName evidence="2">separase</fullName>
        <ecNumber evidence="2">3.4.22.49</ecNumber>
    </recommendedName>
</protein>
<gene>
    <name evidence="6" type="ORF">DEBR0S2_18712G</name>
</gene>
<reference evidence="6 7" key="1">
    <citation type="submission" date="2019-07" db="EMBL/GenBank/DDBJ databases">
        <authorList>
            <person name="Friedrich A."/>
            <person name="Schacherer J."/>
        </authorList>
    </citation>
    <scope>NUCLEOTIDE SEQUENCE [LARGE SCALE GENOMIC DNA]</scope>
</reference>
<dbReference type="Pfam" id="PF03568">
    <property type="entry name" value="Separin_C"/>
    <property type="match status" value="1"/>
</dbReference>
<sequence>MERQESLRSLETELQQLVSVSKTNLPSTSTQLETISRIKSITTFLVNNSPGVLADDSVLNIIVLCDDILLCFKNEYSRSVKILMNLLEVLSTKGPSQIVRKCLRTIHSMLVSLCQGNQIHDTTKSLYLFDGLKYSDTAFKNDTEHVIIRYFSVSLSFISKHPDHFTTAEVMRFTKADTPFFCWLYMTPKETSQPYMKHISYAFKALSKSAKTETQTLRYLIRCFVCLVIEAENVEMLKNTIISDIQEKTQHLSSYEMNTIRDDVYLVIKAFQMDGPRSQQIEVLRNVFHIHQPLSEFKIDNLTDLPKLLDNLQLSDYATLSRFLNDHTDEKLLESFLFRKGLYKVLKSVDMSQNSSQVLVISILAYIERVSSKRSCISITGVLHILDYITIRIKDMSPDGNEPFLNSCLQHLLHIFEKRQQVKRMRNLSSLYYNFATTLYHEHRQTCVSFWNNSLEIETDLKNHHHQYNDHLLKKSVRICNFLIELAKFDEASKVLSACFFDQSYNAELSINDLFVCLKGKNGNFIKLACKLILKSQNVKFLWALSKNQGLITCVSLEVCTMLTQMLEAKAQPLITKIILMLKVNLTDIGLFLLFISKISFIIKFSITFKSIGNLKILKESAAYDLRGVIKAHLYLLQAYSSPRNMEKLLFNAYRCITTREYKADYTPCDYEVDVLATVSRVFQYHNLMKFMIAPLENSLKECAFTKSQRQKVLFELSSCYNRLGLKKHASSLDIKPGCDASSKIMWALHNCMLIEIDSHIFMPQDMIKKSYNKLMSAIVNDNDFTFKGKRDSSLIIDLIFLLARVSHLHALLSMNFGHPSASVLSFKRSIRILQSVLKNFLLPNSSLSLTLNEKMLTTCEYSMRSVEGYNSLLNCLFHYGLGKEIDYFIKEYWSFVKTQPSKYVHCSCLIDSALFEALRGRYKEAADCLSAGTSEYKTLTFVAENQLHILAVQQMVYHQSQNSDDFTNAAERYDSIMDNLLTFKEHPLNSCDDSEHRDEHLYIQDQEYLRSEWSRCQRIRSLDNMVVMNLHAIMSNDTITKSQYELQKIDEEIQKKVGSQTLEFLISYPLYCSTENRASLSSYASSFNKRILAMNSFQICSQMSSRERKSMLETLTTVFNCLIPFQKEADLHAIYQFLSISYDQNRFEPFIIEKELACQIEDPKTVLPPRLMDTNFDIKLLSNSRKLCDLLPQNWAVISIDTHNTKDFLTLTKYLAGGSSPIMVNIPLTKAENGSRNMFSVKFAIHEFEDIIQKSDATTSYRVTSSIKTKQDRVAWWTARRSLDNDLENLLMRIETVWFGGLSSLFGDFIFDVKILKAFKSSFVSIIADNVTKAGSEHTVIEKLRSIGPELFSLFLQLAMNPSDNYMEDLLFYFLDAITGLGREFDYRRLDMDSLYTDIIALCNKTISDIDCESLRHIEHTVLVLSDGCVKLPWESIPSLRGKSVSRIPSITQLVEYLKNFGTLISEGVSADNGYYILNPGGDLVKTESRFKEKFEVMSGWSGITGKRPSEETILNALSKKELYFYAGHGGGEQYIRSKSIQKFEKLPPCLLLGCSSGSLHVSGICHSYGTVYNYIIGKSPMILANLWDVTDKDIDRFTLNTLEKWGLFVDYDSIDIVDSLDNFENDNNHTLCECVAKSRNSCKLKYLNGAAPVVYGLPLKLKLNS</sequence>
<evidence type="ECO:0000313" key="6">
    <source>
        <dbReference type="EMBL" id="VUG17895.1"/>
    </source>
</evidence>
<organism evidence="6 7">
    <name type="scientific">Dekkera bruxellensis</name>
    <name type="common">Brettanomyces custersii</name>
    <dbReference type="NCBI Taxonomy" id="5007"/>
    <lineage>
        <taxon>Eukaryota</taxon>
        <taxon>Fungi</taxon>
        <taxon>Dikarya</taxon>
        <taxon>Ascomycota</taxon>
        <taxon>Saccharomycotina</taxon>
        <taxon>Pichiomycetes</taxon>
        <taxon>Pichiales</taxon>
        <taxon>Pichiaceae</taxon>
        <taxon>Brettanomyces</taxon>
    </lineage>
</organism>
<evidence type="ECO:0000313" key="7">
    <source>
        <dbReference type="Proteomes" id="UP000478008"/>
    </source>
</evidence>
<dbReference type="EC" id="3.4.22.49" evidence="2"/>
<dbReference type="GO" id="GO:0005634">
    <property type="term" value="C:nucleus"/>
    <property type="evidence" value="ECO:0007669"/>
    <property type="project" value="InterPro"/>
</dbReference>
<evidence type="ECO:0000259" key="5">
    <source>
        <dbReference type="PROSITE" id="PS51700"/>
    </source>
</evidence>
<dbReference type="GO" id="GO:0072686">
    <property type="term" value="C:mitotic spindle"/>
    <property type="evidence" value="ECO:0007669"/>
    <property type="project" value="TreeGrafter"/>
</dbReference>
<dbReference type="GO" id="GO:0004197">
    <property type="term" value="F:cysteine-type endopeptidase activity"/>
    <property type="evidence" value="ECO:0007669"/>
    <property type="project" value="InterPro"/>
</dbReference>
<accession>A0A7D9CXA6</accession>
<keyword evidence="7" id="KW-1185">Reference proteome</keyword>
<dbReference type="PANTHER" id="PTHR12792">
    <property type="entry name" value="EXTRA SPINDLE POLES 1-RELATED"/>
    <property type="match status" value="1"/>
</dbReference>
<evidence type="ECO:0000256" key="1">
    <source>
        <dbReference type="ARBA" id="ARBA00000451"/>
    </source>
</evidence>
<dbReference type="Proteomes" id="UP000478008">
    <property type="component" value="Unassembled WGS sequence"/>
</dbReference>
<dbReference type="PROSITE" id="PS51700">
    <property type="entry name" value="SEPARIN"/>
    <property type="match status" value="1"/>
</dbReference>
<keyword evidence="3" id="KW-0378">Hydrolase</keyword>
<dbReference type="GO" id="GO:0006508">
    <property type="term" value="P:proteolysis"/>
    <property type="evidence" value="ECO:0007669"/>
    <property type="project" value="InterPro"/>
</dbReference>
<keyword evidence="4" id="KW-0159">Chromosome partition</keyword>
<dbReference type="InterPro" id="IPR030397">
    <property type="entry name" value="SEPARIN_core_dom"/>
</dbReference>
<dbReference type="GO" id="GO:0044732">
    <property type="term" value="C:mitotic spindle pole body"/>
    <property type="evidence" value="ECO:0007669"/>
    <property type="project" value="TreeGrafter"/>
</dbReference>
<dbReference type="EMBL" id="CABFWN010000002">
    <property type="protein sequence ID" value="VUG17895.1"/>
    <property type="molecule type" value="Genomic_DNA"/>
</dbReference>